<name>A0A246JSU1_9SPHN</name>
<feature type="transmembrane region" description="Helical" evidence="8">
    <location>
        <begin position="395"/>
        <end position="414"/>
    </location>
</feature>
<dbReference type="PROSITE" id="PS51379">
    <property type="entry name" value="4FE4S_FER_2"/>
    <property type="match status" value="1"/>
</dbReference>
<keyword evidence="2" id="KW-0004">4Fe-4S</keyword>
<dbReference type="InterPro" id="IPR017896">
    <property type="entry name" value="4Fe4S_Fe-S-bd"/>
</dbReference>
<evidence type="ECO:0000256" key="6">
    <source>
        <dbReference type="ARBA" id="ARBA00023014"/>
    </source>
</evidence>
<dbReference type="GO" id="GO:0005886">
    <property type="term" value="C:plasma membrane"/>
    <property type="evidence" value="ECO:0007669"/>
    <property type="project" value="TreeGrafter"/>
</dbReference>
<keyword evidence="6" id="KW-0411">Iron-sulfur</keyword>
<evidence type="ECO:0000256" key="4">
    <source>
        <dbReference type="ARBA" id="ARBA00022982"/>
    </source>
</evidence>
<dbReference type="OrthoDB" id="9811700at2"/>
<dbReference type="Gene3D" id="2.60.40.10">
    <property type="entry name" value="Immunoglobulins"/>
    <property type="match status" value="1"/>
</dbReference>
<dbReference type="NCBIfam" id="TIGR02745">
    <property type="entry name" value="ccoG_rdxA_fixG"/>
    <property type="match status" value="1"/>
</dbReference>
<dbReference type="RefSeq" id="WP_088442173.1">
    <property type="nucleotide sequence ID" value="NZ_BMMC01000001.1"/>
</dbReference>
<keyword evidence="8" id="KW-0812">Transmembrane</keyword>
<evidence type="ECO:0000256" key="8">
    <source>
        <dbReference type="SAM" id="Phobius"/>
    </source>
</evidence>
<keyword evidence="8" id="KW-0472">Membrane</keyword>
<dbReference type="GO" id="GO:0046872">
    <property type="term" value="F:metal ion binding"/>
    <property type="evidence" value="ECO:0007669"/>
    <property type="project" value="UniProtKB-KW"/>
</dbReference>
<protein>
    <submittedName>
        <fullName evidence="10">Cytochrome c oxidase accessory protein CcoG</fullName>
    </submittedName>
</protein>
<dbReference type="EMBL" id="NISK01000003">
    <property type="protein sequence ID" value="OWQ96080.1"/>
    <property type="molecule type" value="Genomic_DNA"/>
</dbReference>
<feature type="compositionally biased region" description="Basic and acidic residues" evidence="7">
    <location>
        <begin position="47"/>
        <end position="59"/>
    </location>
</feature>
<dbReference type="SUPFAM" id="SSF54862">
    <property type="entry name" value="4Fe-4S ferredoxins"/>
    <property type="match status" value="1"/>
</dbReference>
<feature type="transmembrane region" description="Helical" evidence="8">
    <location>
        <begin position="137"/>
        <end position="158"/>
    </location>
</feature>
<keyword evidence="4" id="KW-0249">Electron transport</keyword>
<dbReference type="InterPro" id="IPR051684">
    <property type="entry name" value="Electron_Trans/Redox"/>
</dbReference>
<keyword evidence="8" id="KW-1133">Transmembrane helix</keyword>
<dbReference type="PANTHER" id="PTHR30176:SF3">
    <property type="entry name" value="FERREDOXIN-TYPE PROTEIN NAPH"/>
    <property type="match status" value="1"/>
</dbReference>
<comment type="caution">
    <text evidence="10">The sequence shown here is derived from an EMBL/GenBank/DDBJ whole genome shotgun (WGS) entry which is preliminary data.</text>
</comment>
<dbReference type="Pfam" id="PF12801">
    <property type="entry name" value="Fer4_5"/>
    <property type="match status" value="1"/>
</dbReference>
<dbReference type="InterPro" id="IPR032879">
    <property type="entry name" value="FixG_C"/>
</dbReference>
<gene>
    <name evidence="10" type="primary">ccoG</name>
    <name evidence="10" type="ORF">CDQ92_15255</name>
</gene>
<dbReference type="PANTHER" id="PTHR30176">
    <property type="entry name" value="FERREDOXIN-TYPE PROTEIN NAPH"/>
    <property type="match status" value="1"/>
</dbReference>
<evidence type="ECO:0000259" key="9">
    <source>
        <dbReference type="PROSITE" id="PS51379"/>
    </source>
</evidence>
<accession>A0A246JSU1</accession>
<keyword evidence="3" id="KW-0479">Metal-binding</keyword>
<dbReference type="InterPro" id="IPR014116">
    <property type="entry name" value="Cyt_c_oxidase_cbb3_FixG"/>
</dbReference>
<feature type="domain" description="4Fe-4S ferredoxin-type" evidence="9">
    <location>
        <begin position="305"/>
        <end position="336"/>
    </location>
</feature>
<sequence>MPNRDPSRASSAPPRREGEDSEPTVVVEGGLAKTNEPVSSAVAEPEAATRRHEPHEPPRQHLPAKLFEKRTKVHNKRVDGPFRRFKWFVMFVTLAIYYGTPWIRWDRGPYAPDQAVLIDLANRRFYMFGIEIWPHEFYYVAGLLIMAALGLFLVTSAVGRAWCGYACPQTVWTDLFQHVDRFVDGDRNARIKLDAAPLGPKKLGKRAFKYTIYLIIAFWTGGAWIMYFADAPTLVRDFWAGEAASAAYITVAILTLTTFTLGGFMREQVCIYMCPWPRIQTAMMDEKSLLVTYKDWRGEPRGSVKKAKSEPEKFGDCIDCLQCVAVCPTGIDIREGPQVGCITCALCIDACDKVMAEIGRPRGLIDYATLDDCKKEANGEATRPPWKALLRPRTVAYFLIWGSIGFAMLFALGVRSHVGLSVTPDRNPPYILMSDGSVRNSYTLKLRNMESRPRDMEIALQGLPDAVMWIDTTGRDGAARKQIKTVPADQVLAVRAYVIAPPGTDTDDFSFRLTSRDEQKESVETKARFDTPKVGE</sequence>
<dbReference type="PROSITE" id="PS00198">
    <property type="entry name" value="4FE4S_FER_1"/>
    <property type="match status" value="1"/>
</dbReference>
<dbReference type="Pfam" id="PF11614">
    <property type="entry name" value="FixG_C"/>
    <property type="match status" value="1"/>
</dbReference>
<feature type="region of interest" description="Disordered" evidence="7">
    <location>
        <begin position="1"/>
        <end position="60"/>
    </location>
</feature>
<evidence type="ECO:0000256" key="3">
    <source>
        <dbReference type="ARBA" id="ARBA00022723"/>
    </source>
</evidence>
<reference evidence="10 11" key="1">
    <citation type="journal article" date="2010" name="Int. J. Syst. Evol. Microbiol.">
        <title>Sphingopyxis bauzanensis sp. nov., a psychrophilic bacterium isolated from soil.</title>
        <authorList>
            <person name="Zhang D.C."/>
            <person name="Liu H.C."/>
            <person name="Xin Y.H."/>
            <person name="Zhou Y.G."/>
            <person name="Schinner F."/>
            <person name="Margesin R."/>
        </authorList>
    </citation>
    <scope>NUCLEOTIDE SEQUENCE [LARGE SCALE GENOMIC DNA]</scope>
    <source>
        <strain evidence="10 11">DSM 22271</strain>
    </source>
</reference>
<keyword evidence="5" id="KW-0408">Iron</keyword>
<feature type="transmembrane region" description="Helical" evidence="8">
    <location>
        <begin position="247"/>
        <end position="265"/>
    </location>
</feature>
<evidence type="ECO:0000256" key="7">
    <source>
        <dbReference type="SAM" id="MobiDB-lite"/>
    </source>
</evidence>
<keyword evidence="1" id="KW-0813">Transport</keyword>
<evidence type="ECO:0000256" key="5">
    <source>
        <dbReference type="ARBA" id="ARBA00023004"/>
    </source>
</evidence>
<dbReference type="InterPro" id="IPR013783">
    <property type="entry name" value="Ig-like_fold"/>
</dbReference>
<dbReference type="Proteomes" id="UP000197361">
    <property type="component" value="Unassembled WGS sequence"/>
</dbReference>
<evidence type="ECO:0000313" key="10">
    <source>
        <dbReference type="EMBL" id="OWQ96080.1"/>
    </source>
</evidence>
<organism evidence="10 11">
    <name type="scientific">Sphingopyxis bauzanensis</name>
    <dbReference type="NCBI Taxonomy" id="651663"/>
    <lineage>
        <taxon>Bacteria</taxon>
        <taxon>Pseudomonadati</taxon>
        <taxon>Pseudomonadota</taxon>
        <taxon>Alphaproteobacteria</taxon>
        <taxon>Sphingomonadales</taxon>
        <taxon>Sphingomonadaceae</taxon>
        <taxon>Sphingopyxis</taxon>
    </lineage>
</organism>
<evidence type="ECO:0000256" key="2">
    <source>
        <dbReference type="ARBA" id="ARBA00022485"/>
    </source>
</evidence>
<feature type="transmembrane region" description="Helical" evidence="8">
    <location>
        <begin position="85"/>
        <end position="103"/>
    </location>
</feature>
<keyword evidence="11" id="KW-1185">Reference proteome</keyword>
<proteinExistence type="predicted"/>
<evidence type="ECO:0000313" key="11">
    <source>
        <dbReference type="Proteomes" id="UP000197361"/>
    </source>
</evidence>
<dbReference type="InterPro" id="IPR017900">
    <property type="entry name" value="4Fe4S_Fe_S_CS"/>
</dbReference>
<feature type="compositionally biased region" description="Basic and acidic residues" evidence="7">
    <location>
        <begin position="514"/>
        <end position="536"/>
    </location>
</feature>
<feature type="transmembrane region" description="Helical" evidence="8">
    <location>
        <begin position="210"/>
        <end position="227"/>
    </location>
</feature>
<dbReference type="Pfam" id="PF13746">
    <property type="entry name" value="Fer4_18"/>
    <property type="match status" value="1"/>
</dbReference>
<dbReference type="GO" id="GO:0051539">
    <property type="term" value="F:4 iron, 4 sulfur cluster binding"/>
    <property type="evidence" value="ECO:0007669"/>
    <property type="project" value="UniProtKB-KW"/>
</dbReference>
<dbReference type="AlphaFoldDB" id="A0A246JSU1"/>
<feature type="region of interest" description="Disordered" evidence="7">
    <location>
        <begin position="513"/>
        <end position="536"/>
    </location>
</feature>
<evidence type="ECO:0000256" key="1">
    <source>
        <dbReference type="ARBA" id="ARBA00022448"/>
    </source>
</evidence>